<proteinExistence type="predicted"/>
<dbReference type="GO" id="GO:0000981">
    <property type="term" value="F:DNA-binding transcription factor activity, RNA polymerase II-specific"/>
    <property type="evidence" value="ECO:0007669"/>
    <property type="project" value="InterPro"/>
</dbReference>
<evidence type="ECO:0000313" key="7">
    <source>
        <dbReference type="EMBL" id="PYI36538.1"/>
    </source>
</evidence>
<dbReference type="GO" id="GO:0008270">
    <property type="term" value="F:zinc ion binding"/>
    <property type="evidence" value="ECO:0007669"/>
    <property type="project" value="InterPro"/>
</dbReference>
<dbReference type="EMBL" id="KZ825464">
    <property type="protein sequence ID" value="PYI36538.1"/>
    <property type="molecule type" value="Genomic_DNA"/>
</dbReference>
<dbReference type="Gene3D" id="4.10.240.10">
    <property type="entry name" value="Zn(2)-C6 fungal-type DNA-binding domain"/>
    <property type="match status" value="1"/>
</dbReference>
<dbReference type="GO" id="GO:0003677">
    <property type="term" value="F:DNA binding"/>
    <property type="evidence" value="ECO:0007669"/>
    <property type="project" value="UniProtKB-KW"/>
</dbReference>
<evidence type="ECO:0000313" key="8">
    <source>
        <dbReference type="Proteomes" id="UP000248817"/>
    </source>
</evidence>
<dbReference type="Pfam" id="PF00172">
    <property type="entry name" value="Zn_clus"/>
    <property type="match status" value="1"/>
</dbReference>
<protein>
    <recommendedName>
        <fullName evidence="6">Zn(2)-C6 fungal-type domain-containing protein</fullName>
    </recommendedName>
</protein>
<dbReference type="CDD" id="cd00067">
    <property type="entry name" value="GAL4"/>
    <property type="match status" value="1"/>
</dbReference>
<feature type="domain" description="Zn(2)-C6 fungal-type" evidence="6">
    <location>
        <begin position="45"/>
        <end position="75"/>
    </location>
</feature>
<keyword evidence="2" id="KW-0238">DNA-binding</keyword>
<feature type="compositionally biased region" description="Basic residues" evidence="5">
    <location>
        <begin position="30"/>
        <end position="44"/>
    </location>
</feature>
<evidence type="ECO:0000259" key="6">
    <source>
        <dbReference type="PROSITE" id="PS50048"/>
    </source>
</evidence>
<gene>
    <name evidence="7" type="ORF">BP00DRAFT_109367</name>
</gene>
<evidence type="ECO:0000256" key="3">
    <source>
        <dbReference type="ARBA" id="ARBA00023163"/>
    </source>
</evidence>
<sequence>MMTSAIPDSNSSSSPRGHSQSERDSSTNREKRKGPRLAHRKSRTGCQRCRARRVKCDETRPVCRDCHRHGIPCVYDRPTEEGVMPLSTWIQSRPLEPSSSDPGNDAHMELRLLHHFTLFASATMPGAQLKRIKDCWSIDVPRLAFSYKPLLHAVFAISALHLSKANPNEAGLPDIHCNFLEQALREHRLCLGGITKQTADAVCFTSILLQVDVFATLQSRPVVSYEQVIDWMRLVRGSVAVFDAALEIARHNPHPASIWCIIDTFPIPLRTNSEAGAFSFLLPTAPDDEDDDTALEAYRGAVAHINATWLAMEAKEHPQIICRRLMVFPLFVITEFMDLLEKRRPRALVVLAYFFALSAPLRDIWWIGDAAHKYVMALQPILPARWERLMSWPVEMIVSHATQQTQVAIQPPL</sequence>
<keyword evidence="4" id="KW-0539">Nucleus</keyword>
<dbReference type="PROSITE" id="PS50048">
    <property type="entry name" value="ZN2_CY6_FUNGAL_2"/>
    <property type="match status" value="1"/>
</dbReference>
<keyword evidence="8" id="KW-1185">Reference proteome</keyword>
<accession>A0A2V5IIM1</accession>
<organism evidence="7 8">
    <name type="scientific">Aspergillus indologenus CBS 114.80</name>
    <dbReference type="NCBI Taxonomy" id="1450541"/>
    <lineage>
        <taxon>Eukaryota</taxon>
        <taxon>Fungi</taxon>
        <taxon>Dikarya</taxon>
        <taxon>Ascomycota</taxon>
        <taxon>Pezizomycotina</taxon>
        <taxon>Eurotiomycetes</taxon>
        <taxon>Eurotiomycetidae</taxon>
        <taxon>Eurotiales</taxon>
        <taxon>Aspergillaceae</taxon>
        <taxon>Aspergillus</taxon>
        <taxon>Aspergillus subgen. Circumdati</taxon>
    </lineage>
</organism>
<dbReference type="InterPro" id="IPR036864">
    <property type="entry name" value="Zn2-C6_fun-type_DNA-bd_sf"/>
</dbReference>
<dbReference type="Pfam" id="PF11951">
    <property type="entry name" value="Fungal_trans_2"/>
    <property type="match status" value="1"/>
</dbReference>
<dbReference type="InterPro" id="IPR001138">
    <property type="entry name" value="Zn2Cys6_DnaBD"/>
</dbReference>
<feature type="compositionally biased region" description="Basic and acidic residues" evidence="5">
    <location>
        <begin position="19"/>
        <end position="29"/>
    </location>
</feature>
<evidence type="ECO:0000256" key="5">
    <source>
        <dbReference type="SAM" id="MobiDB-lite"/>
    </source>
</evidence>
<evidence type="ECO:0000256" key="4">
    <source>
        <dbReference type="ARBA" id="ARBA00023242"/>
    </source>
</evidence>
<dbReference type="AlphaFoldDB" id="A0A2V5IIM1"/>
<feature type="compositionally biased region" description="Low complexity" evidence="5">
    <location>
        <begin position="1"/>
        <end position="18"/>
    </location>
</feature>
<dbReference type="Proteomes" id="UP000248817">
    <property type="component" value="Unassembled WGS sequence"/>
</dbReference>
<evidence type="ECO:0000256" key="2">
    <source>
        <dbReference type="ARBA" id="ARBA00023125"/>
    </source>
</evidence>
<dbReference type="SUPFAM" id="SSF57701">
    <property type="entry name" value="Zn2/Cys6 DNA-binding domain"/>
    <property type="match status" value="1"/>
</dbReference>
<name>A0A2V5IIM1_9EURO</name>
<reference evidence="7 8" key="1">
    <citation type="submission" date="2018-02" db="EMBL/GenBank/DDBJ databases">
        <title>The genomes of Aspergillus section Nigri reveals drivers in fungal speciation.</title>
        <authorList>
            <consortium name="DOE Joint Genome Institute"/>
            <person name="Vesth T.C."/>
            <person name="Nybo J."/>
            <person name="Theobald S."/>
            <person name="Brandl J."/>
            <person name="Frisvad J.C."/>
            <person name="Nielsen K.F."/>
            <person name="Lyhne E.K."/>
            <person name="Kogle M.E."/>
            <person name="Kuo A."/>
            <person name="Riley R."/>
            <person name="Clum A."/>
            <person name="Nolan M."/>
            <person name="Lipzen A."/>
            <person name="Salamov A."/>
            <person name="Henrissat B."/>
            <person name="Wiebenga A."/>
            <person name="De vries R.P."/>
            <person name="Grigoriev I.V."/>
            <person name="Mortensen U.H."/>
            <person name="Andersen M.R."/>
            <person name="Baker S.E."/>
        </authorList>
    </citation>
    <scope>NUCLEOTIDE SEQUENCE [LARGE SCALE GENOMIC DNA]</scope>
    <source>
        <strain evidence="7 8">CBS 114.80</strain>
    </source>
</reference>
<evidence type="ECO:0000256" key="1">
    <source>
        <dbReference type="ARBA" id="ARBA00023015"/>
    </source>
</evidence>
<feature type="region of interest" description="Disordered" evidence="5">
    <location>
        <begin position="1"/>
        <end position="44"/>
    </location>
</feature>
<keyword evidence="3" id="KW-0804">Transcription</keyword>
<dbReference type="InterPro" id="IPR052400">
    <property type="entry name" value="Zn2-C6_fungal_TF"/>
</dbReference>
<dbReference type="GO" id="GO:0009893">
    <property type="term" value="P:positive regulation of metabolic process"/>
    <property type="evidence" value="ECO:0007669"/>
    <property type="project" value="UniProtKB-ARBA"/>
</dbReference>
<dbReference type="PROSITE" id="PS00463">
    <property type="entry name" value="ZN2_CY6_FUNGAL_1"/>
    <property type="match status" value="1"/>
</dbReference>
<keyword evidence="1" id="KW-0805">Transcription regulation</keyword>
<dbReference type="PANTHER" id="PTHR47657">
    <property type="entry name" value="STEROL REGULATORY ELEMENT-BINDING PROTEIN ECM22"/>
    <property type="match status" value="1"/>
</dbReference>
<dbReference type="InterPro" id="IPR021858">
    <property type="entry name" value="Fun_TF"/>
</dbReference>
<dbReference type="PANTHER" id="PTHR47657:SF14">
    <property type="entry name" value="ZN(2)-C6 FUNGAL-TYPE DOMAIN-CONTAINING PROTEIN"/>
    <property type="match status" value="1"/>
</dbReference>
<dbReference type="SMART" id="SM00066">
    <property type="entry name" value="GAL4"/>
    <property type="match status" value="1"/>
</dbReference>